<evidence type="ECO:0000256" key="1">
    <source>
        <dbReference type="ARBA" id="ARBA00010923"/>
    </source>
</evidence>
<dbReference type="CDD" id="cd17262">
    <property type="entry name" value="RMtype1_S_Aco12261I-TRD2-CR2"/>
    <property type="match status" value="1"/>
</dbReference>
<feature type="domain" description="Type I restriction modification DNA specificity" evidence="4">
    <location>
        <begin position="22"/>
        <end position="189"/>
    </location>
</feature>
<dbReference type="InterPro" id="IPR044946">
    <property type="entry name" value="Restrct_endonuc_typeI_TRD_sf"/>
</dbReference>
<accession>A0ABY6H9C6</accession>
<dbReference type="SUPFAM" id="SSF116734">
    <property type="entry name" value="DNA methylase specificity domain"/>
    <property type="match status" value="2"/>
</dbReference>
<dbReference type="Pfam" id="PF01420">
    <property type="entry name" value="Methylase_S"/>
    <property type="match status" value="2"/>
</dbReference>
<proteinExistence type="inferred from homology"/>
<comment type="similarity">
    <text evidence="1">Belongs to the type-I restriction system S methylase family.</text>
</comment>
<keyword evidence="5" id="KW-0255">Endonuclease</keyword>
<evidence type="ECO:0000256" key="2">
    <source>
        <dbReference type="ARBA" id="ARBA00022747"/>
    </source>
</evidence>
<dbReference type="RefSeq" id="WP_263992360.1">
    <property type="nucleotide sequence ID" value="NZ_CP087994.1"/>
</dbReference>
<protein>
    <submittedName>
        <fullName evidence="5">Restriction endonuclease subunit S</fullName>
        <ecNumber evidence="5">3.1.21.-</ecNumber>
    </submittedName>
</protein>
<name>A0ABY6H9C6_9FIRM</name>
<keyword evidence="3" id="KW-0238">DNA-binding</keyword>
<gene>
    <name evidence="5" type="ORF">LNN31_09845</name>
</gene>
<dbReference type="Proteomes" id="UP001163550">
    <property type="component" value="Chromosome"/>
</dbReference>
<dbReference type="Gene3D" id="1.10.287.1120">
    <property type="entry name" value="Bipartite methylase S protein"/>
    <property type="match status" value="1"/>
</dbReference>
<keyword evidence="2" id="KW-0680">Restriction system</keyword>
<dbReference type="PANTHER" id="PTHR30408:SF12">
    <property type="entry name" value="TYPE I RESTRICTION ENZYME MJAVIII SPECIFICITY SUBUNIT"/>
    <property type="match status" value="1"/>
</dbReference>
<keyword evidence="5" id="KW-0540">Nuclease</keyword>
<evidence type="ECO:0000259" key="4">
    <source>
        <dbReference type="Pfam" id="PF01420"/>
    </source>
</evidence>
<dbReference type="GO" id="GO:0016787">
    <property type="term" value="F:hydrolase activity"/>
    <property type="evidence" value="ECO:0007669"/>
    <property type="project" value="UniProtKB-KW"/>
</dbReference>
<dbReference type="InterPro" id="IPR000055">
    <property type="entry name" value="Restrct_endonuc_typeI_TRD"/>
</dbReference>
<reference evidence="5" key="1">
    <citation type="submission" date="2021-11" db="EMBL/GenBank/DDBJ databases">
        <title>Isoprene-degrading acetogen.</title>
        <authorList>
            <person name="Yang Y."/>
            <person name="Jin H."/>
            <person name="Yan J."/>
        </authorList>
    </citation>
    <scope>NUCLEOTIDE SEQUENCE</scope>
    <source>
        <strain evidence="5">Berkeley</strain>
    </source>
</reference>
<dbReference type="Gene3D" id="3.90.220.20">
    <property type="entry name" value="DNA methylase specificity domains"/>
    <property type="match status" value="2"/>
</dbReference>
<feature type="domain" description="Type I restriction modification DNA specificity" evidence="4">
    <location>
        <begin position="220"/>
        <end position="379"/>
    </location>
</feature>
<dbReference type="PANTHER" id="PTHR30408">
    <property type="entry name" value="TYPE-1 RESTRICTION ENZYME ECOKI SPECIFICITY PROTEIN"/>
    <property type="match status" value="1"/>
</dbReference>
<keyword evidence="6" id="KW-1185">Reference proteome</keyword>
<dbReference type="GO" id="GO:0004519">
    <property type="term" value="F:endonuclease activity"/>
    <property type="evidence" value="ECO:0007669"/>
    <property type="project" value="UniProtKB-KW"/>
</dbReference>
<dbReference type="EC" id="3.1.21.-" evidence="5"/>
<dbReference type="InterPro" id="IPR052021">
    <property type="entry name" value="Type-I_RS_S_subunit"/>
</dbReference>
<sequence>MNKKPALVPRLRFPEFKNIGTVNLKNGNYIFEAVSNKNHNSDLPVLAITQEHGAIPRDQIDYNVSVSDKSIESYKVVEKGDFIISLRSFQGGIEYSLYHGICSPAYIILRKKIDVVEQYYKYYFKTSRFIQDLNRDLEGIRDGKMVSYSQFSTILLPKPDNKEQQKIADCLSSLDDLINAEDKKLEALKSHKKGLMQKLFPAEGKMLPEWRFPEFKDSREWLIYPLMEICQNLDARRIPIAEKERKKGSTPYYGASGIVDYIDGFIFDEELLCVSEDGANLVARTYPIAFSISGKTWVNNHAHVLKFENSFTQVLVESYLNSINLSDFLTGMAQPKLNRAKLDTIPIPLPAEKEQQKIADCLSALDALITTQAEKIEALKVHKKGLMQGLFPSIEEVCE</sequence>
<keyword evidence="5" id="KW-0378">Hydrolase</keyword>
<evidence type="ECO:0000313" key="6">
    <source>
        <dbReference type="Proteomes" id="UP001163550"/>
    </source>
</evidence>
<evidence type="ECO:0000313" key="5">
    <source>
        <dbReference type="EMBL" id="UYO61088.1"/>
    </source>
</evidence>
<dbReference type="EMBL" id="CP087994">
    <property type="protein sequence ID" value="UYO61088.1"/>
    <property type="molecule type" value="Genomic_DNA"/>
</dbReference>
<organism evidence="5 6">
    <name type="scientific">Acetobacterium wieringae</name>
    <dbReference type="NCBI Taxonomy" id="52694"/>
    <lineage>
        <taxon>Bacteria</taxon>
        <taxon>Bacillati</taxon>
        <taxon>Bacillota</taxon>
        <taxon>Clostridia</taxon>
        <taxon>Eubacteriales</taxon>
        <taxon>Eubacteriaceae</taxon>
        <taxon>Acetobacterium</taxon>
    </lineage>
</organism>
<evidence type="ECO:0000256" key="3">
    <source>
        <dbReference type="ARBA" id="ARBA00023125"/>
    </source>
</evidence>